<evidence type="ECO:0000256" key="2">
    <source>
        <dbReference type="ARBA" id="ARBA00023276"/>
    </source>
</evidence>
<keyword evidence="5" id="KW-1185">Reference proteome</keyword>
<dbReference type="PANTHER" id="PTHR47128">
    <property type="match status" value="1"/>
</dbReference>
<name>A0A6P1M6E8_9BACT</name>
<dbReference type="InterPro" id="IPR016040">
    <property type="entry name" value="NAD(P)-bd_dom"/>
</dbReference>
<protein>
    <submittedName>
        <fullName evidence="4">NAD(P)H-binding protein</fullName>
    </submittedName>
</protein>
<dbReference type="InterPro" id="IPR036291">
    <property type="entry name" value="NAD(P)-bd_dom_sf"/>
</dbReference>
<accession>A0A6P1M6E8</accession>
<dbReference type="AlphaFoldDB" id="A0A6P1M6E8"/>
<dbReference type="SUPFAM" id="SSF51735">
    <property type="entry name" value="NAD(P)-binding Rossmann-fold domains"/>
    <property type="match status" value="1"/>
</dbReference>
<dbReference type="Gene3D" id="3.40.50.720">
    <property type="entry name" value="NAD(P)-binding Rossmann-like Domain"/>
    <property type="match status" value="1"/>
</dbReference>
<proteinExistence type="predicted"/>
<feature type="domain" description="NAD(P)-binding" evidence="3">
    <location>
        <begin position="7"/>
        <end position="190"/>
    </location>
</feature>
<dbReference type="KEGG" id="taer:GT409_09025"/>
<evidence type="ECO:0000259" key="3">
    <source>
        <dbReference type="Pfam" id="PF13460"/>
    </source>
</evidence>
<dbReference type="PANTHER" id="PTHR47128:SF2">
    <property type="entry name" value="PROTEIN HIGH CHLOROPHYLL FLUORESCENCE PHENOTYPE 244, CHLOROPLASTIC"/>
    <property type="match status" value="1"/>
</dbReference>
<dbReference type="GO" id="GO:0009523">
    <property type="term" value="C:photosystem II"/>
    <property type="evidence" value="ECO:0007669"/>
    <property type="project" value="UniProtKB-KW"/>
</dbReference>
<keyword evidence="2" id="KW-0604">Photosystem II</keyword>
<keyword evidence="1" id="KW-0602">Photosynthesis</keyword>
<evidence type="ECO:0000313" key="5">
    <source>
        <dbReference type="Proteomes" id="UP000464954"/>
    </source>
</evidence>
<evidence type="ECO:0000313" key="4">
    <source>
        <dbReference type="EMBL" id="QHI69592.1"/>
    </source>
</evidence>
<dbReference type="Pfam" id="PF13460">
    <property type="entry name" value="NAD_binding_10"/>
    <property type="match status" value="1"/>
</dbReference>
<dbReference type="RefSeq" id="WP_160628774.1">
    <property type="nucleotide sequence ID" value="NZ_CP047593.1"/>
</dbReference>
<dbReference type="EMBL" id="CP047593">
    <property type="protein sequence ID" value="QHI69592.1"/>
    <property type="molecule type" value="Genomic_DNA"/>
</dbReference>
<sequence>MNVLIAGTGILGQNLIRLYLDRGDRVRALARLQEEFNGLDHLHLETITCDVTRPETLNGVCDGMDLVISCIGITRIKAKTSHMDVDFHGNVNLLREAEKAGVQKFGFISPEGVDRGCKEVPLLEAKYRFEETLRKSSASWLIFRAGGFFSDLLEMGKTAQYGSMFVIGSGQNYFTPVDVRDLAEVMVSEMNKQSNNIISVGGPDDMSWNKICQACFEFYGRKPRIISIPKWLCECVLSLLKPFSKSQYSMGKLMVFMSTADIPSEKRGHRHFADYLKESF</sequence>
<dbReference type="CDD" id="cd05243">
    <property type="entry name" value="SDR_a5"/>
    <property type="match status" value="1"/>
</dbReference>
<evidence type="ECO:0000256" key="1">
    <source>
        <dbReference type="ARBA" id="ARBA00022531"/>
    </source>
</evidence>
<gene>
    <name evidence="4" type="ORF">GT409_09025</name>
</gene>
<dbReference type="Proteomes" id="UP000464954">
    <property type="component" value="Chromosome"/>
</dbReference>
<reference evidence="4 5" key="1">
    <citation type="submission" date="2020-01" db="EMBL/GenBank/DDBJ databases">
        <title>Ponticoccus aerotolerans gen. nov., sp. nov., an anaerobic bacterium and proposal of Ponticoccusceae fam. nov., Ponticoccusles ord. nov. and Ponticoccuse classis nov. in the phylum Kiritimatiellaeota.</title>
        <authorList>
            <person name="Zhou L.Y."/>
            <person name="Du Z.J."/>
        </authorList>
    </citation>
    <scope>NUCLEOTIDE SEQUENCE [LARGE SCALE GENOMIC DNA]</scope>
    <source>
        <strain evidence="4 5">S-5007</strain>
    </source>
</reference>
<dbReference type="InterPro" id="IPR044256">
    <property type="entry name" value="HCF244-like"/>
</dbReference>
<dbReference type="GO" id="GO:0015979">
    <property type="term" value="P:photosynthesis"/>
    <property type="evidence" value="ECO:0007669"/>
    <property type="project" value="UniProtKB-KW"/>
</dbReference>
<organism evidence="4 5">
    <name type="scientific">Tichowtungia aerotolerans</name>
    <dbReference type="NCBI Taxonomy" id="2697043"/>
    <lineage>
        <taxon>Bacteria</taxon>
        <taxon>Pseudomonadati</taxon>
        <taxon>Kiritimatiellota</taxon>
        <taxon>Tichowtungiia</taxon>
        <taxon>Tichowtungiales</taxon>
        <taxon>Tichowtungiaceae</taxon>
        <taxon>Tichowtungia</taxon>
    </lineage>
</organism>